<evidence type="ECO:0000313" key="2">
    <source>
        <dbReference type="EMBL" id="KAF5668148.1"/>
    </source>
</evidence>
<keyword evidence="1" id="KW-0472">Membrane</keyword>
<keyword evidence="1" id="KW-0812">Transmembrane</keyword>
<dbReference type="OrthoDB" id="10378491at2759"/>
<organism evidence="2 3">
    <name type="scientific">Fusarium heterosporum</name>
    <dbReference type="NCBI Taxonomy" id="42747"/>
    <lineage>
        <taxon>Eukaryota</taxon>
        <taxon>Fungi</taxon>
        <taxon>Dikarya</taxon>
        <taxon>Ascomycota</taxon>
        <taxon>Pezizomycotina</taxon>
        <taxon>Sordariomycetes</taxon>
        <taxon>Hypocreomycetidae</taxon>
        <taxon>Hypocreales</taxon>
        <taxon>Nectriaceae</taxon>
        <taxon>Fusarium</taxon>
        <taxon>Fusarium heterosporum species complex</taxon>
    </lineage>
</organism>
<name>A0A8H5WRZ6_FUSHE</name>
<feature type="transmembrane region" description="Helical" evidence="1">
    <location>
        <begin position="12"/>
        <end position="29"/>
    </location>
</feature>
<dbReference type="Proteomes" id="UP000567885">
    <property type="component" value="Unassembled WGS sequence"/>
</dbReference>
<dbReference type="AlphaFoldDB" id="A0A8H5WRZ6"/>
<proteinExistence type="predicted"/>
<keyword evidence="1" id="KW-1133">Transmembrane helix</keyword>
<accession>A0A8H5WRZ6</accession>
<evidence type="ECO:0000256" key="1">
    <source>
        <dbReference type="SAM" id="Phobius"/>
    </source>
</evidence>
<dbReference type="EMBL" id="JAAGWQ010000095">
    <property type="protein sequence ID" value="KAF5668148.1"/>
    <property type="molecule type" value="Genomic_DNA"/>
</dbReference>
<reference evidence="2 3" key="1">
    <citation type="submission" date="2020-05" db="EMBL/GenBank/DDBJ databases">
        <title>Identification and distribution of gene clusters putatively required for synthesis of sphingolipid metabolism inhibitors in phylogenetically diverse species of the filamentous fungus Fusarium.</title>
        <authorList>
            <person name="Kim H.-S."/>
            <person name="Busman M."/>
            <person name="Brown D.W."/>
            <person name="Divon H."/>
            <person name="Uhlig S."/>
            <person name="Proctor R.H."/>
        </authorList>
    </citation>
    <scope>NUCLEOTIDE SEQUENCE [LARGE SCALE GENOMIC DNA]</scope>
    <source>
        <strain evidence="2 3">NRRL 20693</strain>
    </source>
</reference>
<feature type="transmembrane region" description="Helical" evidence="1">
    <location>
        <begin position="135"/>
        <end position="153"/>
    </location>
</feature>
<sequence length="307" mass="35226">MGNLNSKERMGISMGAIGLGFCLVIWGWYHYGQKNTCHYNPKIARPILPRHNGATKNPLIDYLQREEIRMAKEEGRPVLPDDNGLPAVFKRGVKENAFPWPPPHRHPQHLPQLGPTWAKKMRKHGTAMWSPERDIAGIVAGVVVAIILSWAAWKYYWKWDWGTGGPELCFQCKYMAKESDICRDCYLRKKGYQARRKAEAAAKAKSKALAPSQTALPMYNVSTRSEPGLSRPPRTYRSDQSRRYMSNLNNFKDFKMYKPNPGEIFYIILGVVGVLAFVAFVIWMLKRRRVSAPRRTDIEIPYINTTI</sequence>
<keyword evidence="3" id="KW-1185">Reference proteome</keyword>
<evidence type="ECO:0000313" key="3">
    <source>
        <dbReference type="Proteomes" id="UP000567885"/>
    </source>
</evidence>
<gene>
    <name evidence="2" type="ORF">FHETE_5414</name>
</gene>
<comment type="caution">
    <text evidence="2">The sequence shown here is derived from an EMBL/GenBank/DDBJ whole genome shotgun (WGS) entry which is preliminary data.</text>
</comment>
<feature type="transmembrane region" description="Helical" evidence="1">
    <location>
        <begin position="264"/>
        <end position="285"/>
    </location>
</feature>
<protein>
    <submittedName>
        <fullName evidence="2">Uncharacterized protein</fullName>
    </submittedName>
</protein>